<dbReference type="SUPFAM" id="SSF52283">
    <property type="entry name" value="Formate/glycerate dehydrogenase catalytic domain-like"/>
    <property type="match status" value="1"/>
</dbReference>
<comment type="caution">
    <text evidence="6">The sequence shown here is derived from an EMBL/GenBank/DDBJ whole genome shotgun (WGS) entry which is preliminary data.</text>
</comment>
<dbReference type="PROSITE" id="PS00065">
    <property type="entry name" value="D_2_HYDROXYACID_DH_1"/>
    <property type="match status" value="1"/>
</dbReference>
<comment type="similarity">
    <text evidence="1 3">Belongs to the D-isomer specific 2-hydroxyacid dehydrogenase family.</text>
</comment>
<keyword evidence="2 3" id="KW-0560">Oxidoreductase</keyword>
<dbReference type="InterPro" id="IPR029752">
    <property type="entry name" value="D-isomer_DH_CS1"/>
</dbReference>
<dbReference type="InterPro" id="IPR036291">
    <property type="entry name" value="NAD(P)-bd_dom_sf"/>
</dbReference>
<dbReference type="AlphaFoldDB" id="A0A0F5HQR6"/>
<dbReference type="GO" id="GO:0016618">
    <property type="term" value="F:hydroxypyruvate reductase [NAD(P)H] activity"/>
    <property type="evidence" value="ECO:0007669"/>
    <property type="project" value="TreeGrafter"/>
</dbReference>
<feature type="domain" description="D-isomer specific 2-hydroxyacid dehydrogenase NAD-binding" evidence="5">
    <location>
        <begin position="111"/>
        <end position="288"/>
    </location>
</feature>
<dbReference type="GO" id="GO:0005829">
    <property type="term" value="C:cytosol"/>
    <property type="evidence" value="ECO:0007669"/>
    <property type="project" value="TreeGrafter"/>
</dbReference>
<evidence type="ECO:0000313" key="7">
    <source>
        <dbReference type="Proteomes" id="UP000031563"/>
    </source>
</evidence>
<dbReference type="CDD" id="cd05301">
    <property type="entry name" value="GDH"/>
    <property type="match status" value="1"/>
</dbReference>
<reference evidence="6" key="1">
    <citation type="submission" date="2015-02" db="EMBL/GenBank/DDBJ databases">
        <title>Genome Assembly of Bacillaceae bacterium MTCC 8252.</title>
        <authorList>
            <person name="Verma A."/>
            <person name="Khatri I."/>
            <person name="Mual P."/>
            <person name="Subramanian S."/>
            <person name="Krishnamurthi S."/>
        </authorList>
    </citation>
    <scope>NUCLEOTIDE SEQUENCE [LARGE SCALE GENOMIC DNA]</scope>
    <source>
        <strain evidence="6">MTCC 8252</strain>
    </source>
</reference>
<sequence length="328" mass="36411">MNQPRFFIPNRVSEEVLQFLQQYGDVDYRNKEEQMAEEEFLDGLSKADALLCYSRQKINGRILEQAPQLKAVCNIAVGYDNFDLEELTKRGVMATNTPGILTETTADLTFSILMAAARRVAEADHYVKSGQWQEWFPSLMLGKDVFGATIGIIGMGRIGEAVARRAKGFDMDILYHNRSRKTDVEEKLGASYVSLEQLLQQSDYVVVLTPLTDETRKMIGEKELALMKKDAILVNASRGATVDEAALIQALQKKQIAGAALDVYEKEPVDPDNPLLKMPNVVTLPHIGSATKETRGKMAMKAARNAVAAVSGEVPENLLNEEVLQNMK</sequence>
<dbReference type="PANTHER" id="PTHR10996:SF283">
    <property type="entry name" value="GLYOXYLATE_HYDROXYPYRUVATE REDUCTASE B"/>
    <property type="match status" value="1"/>
</dbReference>
<gene>
    <name evidence="6" type="ORF">QY95_03519</name>
</gene>
<evidence type="ECO:0000259" key="4">
    <source>
        <dbReference type="Pfam" id="PF00389"/>
    </source>
</evidence>
<organism evidence="6 7">
    <name type="scientific">Bacillus thermotolerans</name>
    <name type="common">Quasibacillus thermotolerans</name>
    <dbReference type="NCBI Taxonomy" id="1221996"/>
    <lineage>
        <taxon>Bacteria</taxon>
        <taxon>Bacillati</taxon>
        <taxon>Bacillota</taxon>
        <taxon>Bacilli</taxon>
        <taxon>Bacillales</taxon>
        <taxon>Bacillaceae</taxon>
        <taxon>Bacillus</taxon>
    </lineage>
</organism>
<dbReference type="Proteomes" id="UP000031563">
    <property type="component" value="Unassembled WGS sequence"/>
</dbReference>
<dbReference type="InterPro" id="IPR006140">
    <property type="entry name" value="D-isomer_DH_NAD-bd"/>
</dbReference>
<name>A0A0F5HQR6_BACTR</name>
<dbReference type="InterPro" id="IPR050223">
    <property type="entry name" value="D-isomer_2-hydroxyacid_DH"/>
</dbReference>
<evidence type="ECO:0000256" key="3">
    <source>
        <dbReference type="RuleBase" id="RU003719"/>
    </source>
</evidence>
<keyword evidence="7" id="KW-1185">Reference proteome</keyword>
<protein>
    <submittedName>
        <fullName evidence="6">D-3-phosphoglycerate dehydrogenase</fullName>
    </submittedName>
</protein>
<dbReference type="OrthoDB" id="9805416at2"/>
<dbReference type="GO" id="GO:0030267">
    <property type="term" value="F:glyoxylate reductase (NADPH) activity"/>
    <property type="evidence" value="ECO:0007669"/>
    <property type="project" value="TreeGrafter"/>
</dbReference>
<dbReference type="SUPFAM" id="SSF51735">
    <property type="entry name" value="NAD(P)-binding Rossmann-fold domains"/>
    <property type="match status" value="1"/>
</dbReference>
<evidence type="ECO:0000256" key="2">
    <source>
        <dbReference type="ARBA" id="ARBA00023002"/>
    </source>
</evidence>
<dbReference type="PANTHER" id="PTHR10996">
    <property type="entry name" value="2-HYDROXYACID DEHYDROGENASE-RELATED"/>
    <property type="match status" value="1"/>
</dbReference>
<dbReference type="Pfam" id="PF02826">
    <property type="entry name" value="2-Hacid_dh_C"/>
    <property type="match status" value="1"/>
</dbReference>
<dbReference type="FunFam" id="3.40.50.720:FF:000462">
    <property type="entry name" value="Glyoxylate reductase (NADP+)"/>
    <property type="match status" value="1"/>
</dbReference>
<evidence type="ECO:0000256" key="1">
    <source>
        <dbReference type="ARBA" id="ARBA00005854"/>
    </source>
</evidence>
<dbReference type="Pfam" id="PF00389">
    <property type="entry name" value="2-Hacid_dh"/>
    <property type="match status" value="1"/>
</dbReference>
<dbReference type="EMBL" id="JWIR02000073">
    <property type="protein sequence ID" value="KKB35385.1"/>
    <property type="molecule type" value="Genomic_DNA"/>
</dbReference>
<dbReference type="InterPro" id="IPR006139">
    <property type="entry name" value="D-isomer_2_OHA_DH_cat_dom"/>
</dbReference>
<dbReference type="STRING" id="1221996.QY95_03519"/>
<dbReference type="GO" id="GO:0051287">
    <property type="term" value="F:NAD binding"/>
    <property type="evidence" value="ECO:0007669"/>
    <property type="project" value="InterPro"/>
</dbReference>
<dbReference type="RefSeq" id="WP_040048123.1">
    <property type="nucleotide sequence ID" value="NZ_JWIR02000073.1"/>
</dbReference>
<evidence type="ECO:0000313" key="6">
    <source>
        <dbReference type="EMBL" id="KKB35385.1"/>
    </source>
</evidence>
<feature type="domain" description="D-isomer specific 2-hydroxyacid dehydrogenase catalytic" evidence="4">
    <location>
        <begin position="10"/>
        <end position="320"/>
    </location>
</feature>
<evidence type="ECO:0000259" key="5">
    <source>
        <dbReference type="Pfam" id="PF02826"/>
    </source>
</evidence>
<dbReference type="Gene3D" id="3.40.50.720">
    <property type="entry name" value="NAD(P)-binding Rossmann-like Domain"/>
    <property type="match status" value="2"/>
</dbReference>
<proteinExistence type="inferred from homology"/>
<accession>A0A0F5HQR6</accession>